<dbReference type="Gene3D" id="3.80.10.10">
    <property type="entry name" value="Ribonuclease Inhibitor"/>
    <property type="match status" value="1"/>
</dbReference>
<dbReference type="VEuPathDB" id="FungiDB:SCHCODRAFT_02645260"/>
<keyword evidence="3" id="KW-1185">Reference proteome</keyword>
<dbReference type="GeneID" id="9593245"/>
<protein>
    <recommendedName>
        <fullName evidence="4">F-box domain-containing protein</fullName>
    </recommendedName>
</protein>
<dbReference type="AlphaFoldDB" id="D8QKL1"/>
<reference evidence="2 3" key="1">
    <citation type="journal article" date="2010" name="Nat. Biotechnol.">
        <title>Genome sequence of the model mushroom Schizophyllum commune.</title>
        <authorList>
            <person name="Ohm R.A."/>
            <person name="de Jong J.F."/>
            <person name="Lugones L.G."/>
            <person name="Aerts A."/>
            <person name="Kothe E."/>
            <person name="Stajich J.E."/>
            <person name="de Vries R.P."/>
            <person name="Record E."/>
            <person name="Levasseur A."/>
            <person name="Baker S.E."/>
            <person name="Bartholomew K.A."/>
            <person name="Coutinho P.M."/>
            <person name="Erdmann S."/>
            <person name="Fowler T.J."/>
            <person name="Gathman A.C."/>
            <person name="Lombard V."/>
            <person name="Henrissat B."/>
            <person name="Knabe N."/>
            <person name="Kuees U."/>
            <person name="Lilly W.W."/>
            <person name="Lindquist E."/>
            <person name="Lucas S."/>
            <person name="Magnuson J.K."/>
            <person name="Piumi F."/>
            <person name="Raudaskoski M."/>
            <person name="Salamov A."/>
            <person name="Schmutz J."/>
            <person name="Schwarze F.W.M.R."/>
            <person name="vanKuyk P.A."/>
            <person name="Horton J.S."/>
            <person name="Grigoriev I.V."/>
            <person name="Woesten H.A.B."/>
        </authorList>
    </citation>
    <scope>NUCLEOTIDE SEQUENCE [LARGE SCALE GENOMIC DNA]</scope>
    <source>
        <strain evidence="3">H4-8 / FGSC 9210</strain>
    </source>
</reference>
<gene>
    <name evidence="2" type="ORF">SCHCODRAFT_114379</name>
</gene>
<dbReference type="EMBL" id="GL377316">
    <property type="protein sequence ID" value="EFI91625.1"/>
    <property type="molecule type" value="Genomic_DNA"/>
</dbReference>
<evidence type="ECO:0000313" key="3">
    <source>
        <dbReference type="Proteomes" id="UP000007431"/>
    </source>
</evidence>
<dbReference type="KEGG" id="scm:SCHCO_02645260"/>
<feature type="non-terminal residue" evidence="2">
    <location>
        <position position="549"/>
    </location>
</feature>
<feature type="chain" id="PRO_5003120980" description="F-box domain-containing protein" evidence="1">
    <location>
        <begin position="19"/>
        <end position="549"/>
    </location>
</feature>
<dbReference type="HOGENOM" id="CLU_496210_0_0_1"/>
<accession>D8QKL1</accession>
<dbReference type="InParanoid" id="D8QKL1"/>
<dbReference type="RefSeq" id="XP_003026528.1">
    <property type="nucleotide sequence ID" value="XM_003026482.1"/>
</dbReference>
<sequence>MSSARVLGVAELLSIVLDFVVEDGYDHGIRSACYVAKNWCGIAEERLWAHVDLSIVLRKLPDDAWYIYDSKAQSPPDVDCHRIIGESPTLTLRRGITPAEWAAILPKTARVRTMQTVGGPSSPAELLSKWGRLALAPVVYDMLAASLPDFCLFTHLRSLSVGAFGRQPNALRLFLSSTLYTVQVEASVKASAAAACIAALIDPTTSVSPVQEMMLNHRYGSSDANLAVLAVNLSACTALRRLTIEYLDPALWPSVALLPSLEELTMRWNPEVTFGNDPMIETGFYDSEGFEEEDPYDDAEDLPSCDQIQGIAFPALKSLVFPSKTFGSLTFTQFRTVLEMRDEPWALEKLVLPVGSLYLHLKYSVRTILRYIKRHIRADTLTHLVVSTIWEWRSSVFGTYNSLSAISELFEFSQLTVLHLCCFWYDSRGDFEPLDEDQTLEFARSFPQLRDLLLMMPFLPTEIGIFGQYCKDLRVLRLDAQFYSNQAGSMNLSDLAEQSVPPAHQGVALERLVICTQMLRDEERDDLLDYAESVYPNATIREVRQVHEL</sequence>
<evidence type="ECO:0000256" key="1">
    <source>
        <dbReference type="SAM" id="SignalP"/>
    </source>
</evidence>
<dbReference type="InterPro" id="IPR032675">
    <property type="entry name" value="LRR_dom_sf"/>
</dbReference>
<evidence type="ECO:0008006" key="4">
    <source>
        <dbReference type="Google" id="ProtNLM"/>
    </source>
</evidence>
<keyword evidence="1" id="KW-0732">Signal</keyword>
<dbReference type="Proteomes" id="UP000007431">
    <property type="component" value="Unassembled WGS sequence"/>
</dbReference>
<evidence type="ECO:0000313" key="2">
    <source>
        <dbReference type="EMBL" id="EFI91625.1"/>
    </source>
</evidence>
<dbReference type="SUPFAM" id="SSF52047">
    <property type="entry name" value="RNI-like"/>
    <property type="match status" value="1"/>
</dbReference>
<name>D8QKL1_SCHCM</name>
<organism evidence="3">
    <name type="scientific">Schizophyllum commune (strain H4-8 / FGSC 9210)</name>
    <name type="common">Split gill fungus</name>
    <dbReference type="NCBI Taxonomy" id="578458"/>
    <lineage>
        <taxon>Eukaryota</taxon>
        <taxon>Fungi</taxon>
        <taxon>Dikarya</taxon>
        <taxon>Basidiomycota</taxon>
        <taxon>Agaricomycotina</taxon>
        <taxon>Agaricomycetes</taxon>
        <taxon>Agaricomycetidae</taxon>
        <taxon>Agaricales</taxon>
        <taxon>Schizophyllaceae</taxon>
        <taxon>Schizophyllum</taxon>
    </lineage>
</organism>
<proteinExistence type="predicted"/>
<feature type="signal peptide" evidence="1">
    <location>
        <begin position="1"/>
        <end position="18"/>
    </location>
</feature>